<keyword evidence="1" id="KW-1133">Transmembrane helix</keyword>
<keyword evidence="1" id="KW-0472">Membrane</keyword>
<feature type="transmembrane region" description="Helical" evidence="1">
    <location>
        <begin position="21"/>
        <end position="40"/>
    </location>
</feature>
<organism evidence="2 3">
    <name type="scientific">Dyella mobilis</name>
    <dbReference type="NCBI Taxonomy" id="1849582"/>
    <lineage>
        <taxon>Bacteria</taxon>
        <taxon>Pseudomonadati</taxon>
        <taxon>Pseudomonadota</taxon>
        <taxon>Gammaproteobacteria</taxon>
        <taxon>Lysobacterales</taxon>
        <taxon>Rhodanobacteraceae</taxon>
        <taxon>Dyella</taxon>
    </lineage>
</organism>
<evidence type="ECO:0000313" key="3">
    <source>
        <dbReference type="Proteomes" id="UP001430193"/>
    </source>
</evidence>
<reference evidence="2" key="1">
    <citation type="submission" date="2020-10" db="EMBL/GenBank/DDBJ databases">
        <title>Phylogeny of dyella-like bacteria.</title>
        <authorList>
            <person name="Fu J."/>
        </authorList>
    </citation>
    <scope>NUCLEOTIDE SEQUENCE</scope>
    <source>
        <strain evidence="2">DHON07</strain>
    </source>
</reference>
<evidence type="ECO:0000313" key="2">
    <source>
        <dbReference type="EMBL" id="MBM7131529.1"/>
    </source>
</evidence>
<proteinExistence type="predicted"/>
<protein>
    <recommendedName>
        <fullName evidence="4">Flp family type IVb pilin</fullName>
    </recommendedName>
</protein>
<dbReference type="RefSeq" id="WP_204633089.1">
    <property type="nucleotide sequence ID" value="NZ_BSOC01000001.1"/>
</dbReference>
<keyword evidence="3" id="KW-1185">Reference proteome</keyword>
<comment type="caution">
    <text evidence="2">The sequence shown here is derived from an EMBL/GenBank/DDBJ whole genome shotgun (WGS) entry which is preliminary data.</text>
</comment>
<dbReference type="Proteomes" id="UP001430193">
    <property type="component" value="Unassembled WGS sequence"/>
</dbReference>
<dbReference type="EMBL" id="JADIKF010000040">
    <property type="protein sequence ID" value="MBM7131529.1"/>
    <property type="molecule type" value="Genomic_DNA"/>
</dbReference>
<keyword evidence="1" id="KW-0812">Transmembrane</keyword>
<evidence type="ECO:0000256" key="1">
    <source>
        <dbReference type="SAM" id="Phobius"/>
    </source>
</evidence>
<gene>
    <name evidence="2" type="ORF">ISS99_18560</name>
</gene>
<sequence length="63" mass="7042">MTKHSRQLMRTRQRGSALVEYVLVALFVVLVLMAVGPGGIQQLMTNLRQAYSAFVYAISASWI</sequence>
<evidence type="ECO:0008006" key="4">
    <source>
        <dbReference type="Google" id="ProtNLM"/>
    </source>
</evidence>
<name>A0ABS2KK40_9GAMM</name>
<accession>A0ABS2KK40</accession>